<keyword evidence="3 6" id="KW-0238">DNA-binding</keyword>
<dbReference type="EMBL" id="BAABYW010000001">
    <property type="protein sequence ID" value="GAA6409606.1"/>
    <property type="molecule type" value="Genomic_DNA"/>
</dbReference>
<dbReference type="CDD" id="cd01392">
    <property type="entry name" value="HTH_LacI"/>
    <property type="match status" value="1"/>
</dbReference>
<feature type="domain" description="HTH lacI-type" evidence="5">
    <location>
        <begin position="2"/>
        <end position="56"/>
    </location>
</feature>
<name>A0ABQ0BDS4_9FIRM</name>
<evidence type="ECO:0000259" key="5">
    <source>
        <dbReference type="PROSITE" id="PS50932"/>
    </source>
</evidence>
<dbReference type="SUPFAM" id="SSF53822">
    <property type="entry name" value="Periplasmic binding protein-like I"/>
    <property type="match status" value="1"/>
</dbReference>
<dbReference type="GO" id="GO:0003677">
    <property type="term" value="F:DNA binding"/>
    <property type="evidence" value="ECO:0007669"/>
    <property type="project" value="UniProtKB-KW"/>
</dbReference>
<dbReference type="Proteomes" id="UP001600943">
    <property type="component" value="Unassembled WGS sequence"/>
</dbReference>
<dbReference type="PANTHER" id="PTHR30146:SF95">
    <property type="entry name" value="RIBOSE OPERON REPRESSOR"/>
    <property type="match status" value="1"/>
</dbReference>
<evidence type="ECO:0000313" key="7">
    <source>
        <dbReference type="Proteomes" id="UP001600943"/>
    </source>
</evidence>
<dbReference type="PROSITE" id="PS50932">
    <property type="entry name" value="HTH_LACI_2"/>
    <property type="match status" value="1"/>
</dbReference>
<keyword evidence="1" id="KW-0678">Repressor</keyword>
<dbReference type="Pfam" id="PF00356">
    <property type="entry name" value="LacI"/>
    <property type="match status" value="1"/>
</dbReference>
<gene>
    <name evidence="6" type="ORF">K040078D81_37230</name>
</gene>
<dbReference type="SUPFAM" id="SSF47413">
    <property type="entry name" value="lambda repressor-like DNA-binding domains"/>
    <property type="match status" value="1"/>
</dbReference>
<evidence type="ECO:0000256" key="3">
    <source>
        <dbReference type="ARBA" id="ARBA00023125"/>
    </source>
</evidence>
<dbReference type="CDD" id="cd06291">
    <property type="entry name" value="PBP1_Qymf-like"/>
    <property type="match status" value="1"/>
</dbReference>
<protein>
    <submittedName>
        <fullName evidence="6">LacI family DNA-binding transcriptional regulator</fullName>
    </submittedName>
</protein>
<dbReference type="InterPro" id="IPR046335">
    <property type="entry name" value="LacI/GalR-like_sensor"/>
</dbReference>
<dbReference type="Pfam" id="PF13377">
    <property type="entry name" value="Peripla_BP_3"/>
    <property type="match status" value="1"/>
</dbReference>
<dbReference type="Gene3D" id="3.40.50.2300">
    <property type="match status" value="2"/>
</dbReference>
<proteinExistence type="predicted"/>
<dbReference type="Gene3D" id="1.10.260.40">
    <property type="entry name" value="lambda repressor-like DNA-binding domains"/>
    <property type="match status" value="1"/>
</dbReference>
<comment type="caution">
    <text evidence="6">The sequence shown here is derived from an EMBL/GenBank/DDBJ whole genome shotgun (WGS) entry which is preliminary data.</text>
</comment>
<dbReference type="PANTHER" id="PTHR30146">
    <property type="entry name" value="LACI-RELATED TRANSCRIPTIONAL REPRESSOR"/>
    <property type="match status" value="1"/>
</dbReference>
<accession>A0ABQ0BDS4</accession>
<dbReference type="SMART" id="SM00354">
    <property type="entry name" value="HTH_LACI"/>
    <property type="match status" value="1"/>
</dbReference>
<reference evidence="6 7" key="1">
    <citation type="submission" date="2024-04" db="EMBL/GenBank/DDBJ databases">
        <title>Defined microbial consortia suppress multidrug-resistant proinflammatory Enterobacteriaceae via ecological control.</title>
        <authorList>
            <person name="Furuichi M."/>
            <person name="Kawaguchi T."/>
            <person name="Pust M."/>
            <person name="Yasuma K."/>
            <person name="Plichta D."/>
            <person name="Hasegawa N."/>
            <person name="Ohya T."/>
            <person name="Bhattarai S."/>
            <person name="Sasajima S."/>
            <person name="Aoto Y."/>
            <person name="Tuganbaev T."/>
            <person name="Yaginuma M."/>
            <person name="Ueda M."/>
            <person name="Okahashi N."/>
            <person name="Amafuji K."/>
            <person name="Kiridooshi Y."/>
            <person name="Sugita K."/>
            <person name="Strazar M."/>
            <person name="Skelly A."/>
            <person name="Suda W."/>
            <person name="Hattori M."/>
            <person name="Nakamoto N."/>
            <person name="Caballero S."/>
            <person name="Norman J."/>
            <person name="Olle B."/>
            <person name="Tanoue T."/>
            <person name="Arita M."/>
            <person name="Bucci V."/>
            <person name="Atarashi K."/>
            <person name="Xavier R."/>
            <person name="Honda K."/>
        </authorList>
    </citation>
    <scope>NUCLEOTIDE SEQUENCE [LARGE SCALE GENOMIC DNA]</scope>
    <source>
        <strain evidence="7">k04-0078-D8-1</strain>
    </source>
</reference>
<dbReference type="InterPro" id="IPR028082">
    <property type="entry name" value="Peripla_BP_I"/>
</dbReference>
<keyword evidence="2" id="KW-0805">Transcription regulation</keyword>
<keyword evidence="4" id="KW-0804">Transcription</keyword>
<dbReference type="InterPro" id="IPR000843">
    <property type="entry name" value="HTH_LacI"/>
</dbReference>
<organism evidence="6 7">
    <name type="scientific">Blautia hominis</name>
    <dbReference type="NCBI Taxonomy" id="2025493"/>
    <lineage>
        <taxon>Bacteria</taxon>
        <taxon>Bacillati</taxon>
        <taxon>Bacillota</taxon>
        <taxon>Clostridia</taxon>
        <taxon>Lachnospirales</taxon>
        <taxon>Lachnospiraceae</taxon>
        <taxon>Blautia</taxon>
    </lineage>
</organism>
<keyword evidence="7" id="KW-1185">Reference proteome</keyword>
<evidence type="ECO:0000256" key="1">
    <source>
        <dbReference type="ARBA" id="ARBA00022491"/>
    </source>
</evidence>
<sequence>MASIRDVAKKANVAACTVSRVMNGTANVAPETRQKIEDAMKELNYIPNELARGMFRQKSGTVAMLIPSIRHPYFSNLAHCIESKLYEKGYKLMLCSTDGQIEREREYINILKTNIVDGVIMGVSDLEDNEYQQFDKPMIMLDYDAGKKLPIVVSDHEKGGRLAAEKFMESQCRYVIHIGDRELSKVESYKCHTALAHALNAAGIENRFIEIKWNEFDFSGYLEIAKTILEKYPQVDGVMAADIQAAAFLKAALKLGKKIPDDFALVSYDGTYVADVNLVNVTSIIQSADKIGDKTVEILLKLMAGQKLTKRKYLIDVVRKDGETTK</sequence>
<evidence type="ECO:0000256" key="4">
    <source>
        <dbReference type="ARBA" id="ARBA00023163"/>
    </source>
</evidence>
<evidence type="ECO:0000256" key="2">
    <source>
        <dbReference type="ARBA" id="ARBA00023015"/>
    </source>
</evidence>
<evidence type="ECO:0000313" key="6">
    <source>
        <dbReference type="EMBL" id="GAA6409606.1"/>
    </source>
</evidence>
<dbReference type="RefSeq" id="WP_104802747.1">
    <property type="nucleotide sequence ID" value="NZ_BAABYW010000001.1"/>
</dbReference>
<dbReference type="InterPro" id="IPR010982">
    <property type="entry name" value="Lambda_DNA-bd_dom_sf"/>
</dbReference>